<dbReference type="Proteomes" id="UP000556436">
    <property type="component" value="Unassembled WGS sequence"/>
</dbReference>
<dbReference type="EMBL" id="JACHJG010000003">
    <property type="protein sequence ID" value="MBB4886263.1"/>
    <property type="molecule type" value="Genomic_DNA"/>
</dbReference>
<feature type="signal peptide" evidence="1">
    <location>
        <begin position="1"/>
        <end position="25"/>
    </location>
</feature>
<accession>A0A7W7PEL1</accession>
<feature type="chain" id="PRO_5031072340" evidence="1">
    <location>
        <begin position="26"/>
        <end position="189"/>
    </location>
</feature>
<evidence type="ECO:0000313" key="3">
    <source>
        <dbReference type="Proteomes" id="UP000556436"/>
    </source>
</evidence>
<reference evidence="2 3" key="1">
    <citation type="submission" date="2020-08" db="EMBL/GenBank/DDBJ databases">
        <title>Genomic Encyclopedia of Type Strains, Phase III (KMG-III): the genomes of soil and plant-associated and newly described type strains.</title>
        <authorList>
            <person name="Whitman W."/>
        </authorList>
    </citation>
    <scope>NUCLEOTIDE SEQUENCE [LARGE SCALE GENOMIC DNA]</scope>
    <source>
        <strain evidence="2 3">CECT 3265</strain>
    </source>
</reference>
<protein>
    <submittedName>
        <fullName evidence="2">Uncharacterized protein</fullName>
    </submittedName>
</protein>
<gene>
    <name evidence="2" type="ORF">FHS38_002292</name>
</gene>
<proteinExistence type="predicted"/>
<keyword evidence="1" id="KW-0732">Signal</keyword>
<evidence type="ECO:0000313" key="2">
    <source>
        <dbReference type="EMBL" id="MBB4886263.1"/>
    </source>
</evidence>
<keyword evidence="3" id="KW-1185">Reference proteome</keyword>
<dbReference type="AlphaFoldDB" id="A0A7W7PEL1"/>
<evidence type="ECO:0000256" key="1">
    <source>
        <dbReference type="SAM" id="SignalP"/>
    </source>
</evidence>
<comment type="caution">
    <text evidence="2">The sequence shown here is derived from an EMBL/GenBank/DDBJ whole genome shotgun (WGS) entry which is preliminary data.</text>
</comment>
<sequence>MIKKALPVASLLALAAVAMPVEASASDAPTTTASIKGWGRMDFPAPGNDVQVTVDAHGTYTKDSPFFPTRSSGTFRVYHRIDQGKDKPPFVNWGDFKVDCLTTGGPTATVTGTLVRTVPGGPWQELADRHARMGVSFYVAGKGGGPSRIGLSGMPTAGEAQIAKCMAPAADSAVIKGGYTLKGKGPLNG</sequence>
<name>A0A7W7PEL1_STRNE</name>
<dbReference type="RefSeq" id="WP_184733327.1">
    <property type="nucleotide sequence ID" value="NZ_BMRW01000003.1"/>
</dbReference>
<organism evidence="2 3">
    <name type="scientific">Streptomyces netropsis</name>
    <name type="common">Streptoverticillium netropsis</name>
    <dbReference type="NCBI Taxonomy" id="55404"/>
    <lineage>
        <taxon>Bacteria</taxon>
        <taxon>Bacillati</taxon>
        <taxon>Actinomycetota</taxon>
        <taxon>Actinomycetes</taxon>
        <taxon>Kitasatosporales</taxon>
        <taxon>Streptomycetaceae</taxon>
        <taxon>Streptomyces</taxon>
    </lineage>
</organism>